<feature type="chain" id="PRO_5045330500" description="GerMN domain-containing protein" evidence="2">
    <location>
        <begin position="30"/>
        <end position="223"/>
    </location>
</feature>
<accession>A0ABT9VZ29</accession>
<proteinExistence type="predicted"/>
<evidence type="ECO:0000256" key="2">
    <source>
        <dbReference type="SAM" id="SignalP"/>
    </source>
</evidence>
<name>A0ABT9VZ29_9BACI</name>
<keyword evidence="5" id="KW-1185">Reference proteome</keyword>
<feature type="domain" description="GerMN" evidence="3">
    <location>
        <begin position="115"/>
        <end position="201"/>
    </location>
</feature>
<sequence>MRKTTMKKMKPFMLLAFFTVLLLIATACGQTEQENGTDDNPPVSGEGDGVTEDGEEGVTEDEEEEGANEDDISPVAPEEKDSVKKTINLYFSDNDLMNMYSVTREIEAENEEELVKEALHAWMDGPEQEGLQNIMPPDVVVESVTITNGIAEVSFSGEIKNANLGSSGELFLLDQLALIMQQFGADATQVLVEGEIEESLLGHVSTDEPYAAPNPEDYEEWSS</sequence>
<comment type="caution">
    <text evidence="4">The sequence shown here is derived from an EMBL/GenBank/DDBJ whole genome shotgun (WGS) entry which is preliminary data.</text>
</comment>
<dbReference type="PROSITE" id="PS51257">
    <property type="entry name" value="PROKAR_LIPOPROTEIN"/>
    <property type="match status" value="1"/>
</dbReference>
<evidence type="ECO:0000256" key="1">
    <source>
        <dbReference type="SAM" id="MobiDB-lite"/>
    </source>
</evidence>
<dbReference type="Proteomes" id="UP001235840">
    <property type="component" value="Unassembled WGS sequence"/>
</dbReference>
<evidence type="ECO:0000259" key="3">
    <source>
        <dbReference type="SMART" id="SM00909"/>
    </source>
</evidence>
<feature type="region of interest" description="Disordered" evidence="1">
    <location>
        <begin position="203"/>
        <end position="223"/>
    </location>
</feature>
<protein>
    <recommendedName>
        <fullName evidence="3">GerMN domain-containing protein</fullName>
    </recommendedName>
</protein>
<keyword evidence="2" id="KW-0732">Signal</keyword>
<feature type="signal peptide" evidence="2">
    <location>
        <begin position="1"/>
        <end position="29"/>
    </location>
</feature>
<feature type="region of interest" description="Disordered" evidence="1">
    <location>
        <begin position="32"/>
        <end position="79"/>
    </location>
</feature>
<dbReference type="RefSeq" id="WP_307394304.1">
    <property type="nucleotide sequence ID" value="NZ_BAAADK010000048.1"/>
</dbReference>
<feature type="compositionally biased region" description="Acidic residues" evidence="1">
    <location>
        <begin position="49"/>
        <end position="72"/>
    </location>
</feature>
<dbReference type="SMART" id="SM00909">
    <property type="entry name" value="Germane"/>
    <property type="match status" value="1"/>
</dbReference>
<reference evidence="4 5" key="1">
    <citation type="submission" date="2023-07" db="EMBL/GenBank/DDBJ databases">
        <title>Genomic Encyclopedia of Type Strains, Phase IV (KMG-IV): sequencing the most valuable type-strain genomes for metagenomic binning, comparative biology and taxonomic classification.</title>
        <authorList>
            <person name="Goeker M."/>
        </authorList>
    </citation>
    <scope>NUCLEOTIDE SEQUENCE [LARGE SCALE GENOMIC DNA]</scope>
    <source>
        <strain evidence="4 5">DSM 12751</strain>
    </source>
</reference>
<evidence type="ECO:0000313" key="5">
    <source>
        <dbReference type="Proteomes" id="UP001235840"/>
    </source>
</evidence>
<dbReference type="InterPro" id="IPR019606">
    <property type="entry name" value="GerMN"/>
</dbReference>
<dbReference type="Pfam" id="PF10646">
    <property type="entry name" value="Germane"/>
    <property type="match status" value="1"/>
</dbReference>
<gene>
    <name evidence="4" type="ORF">J2S11_002154</name>
</gene>
<dbReference type="EMBL" id="JAUSTY010000007">
    <property type="protein sequence ID" value="MDQ0166253.1"/>
    <property type="molecule type" value="Genomic_DNA"/>
</dbReference>
<organism evidence="4 5">
    <name type="scientific">Caldalkalibacillus horti</name>
    <dbReference type="NCBI Taxonomy" id="77523"/>
    <lineage>
        <taxon>Bacteria</taxon>
        <taxon>Bacillati</taxon>
        <taxon>Bacillota</taxon>
        <taxon>Bacilli</taxon>
        <taxon>Bacillales</taxon>
        <taxon>Bacillaceae</taxon>
        <taxon>Caldalkalibacillus</taxon>
    </lineage>
</organism>
<evidence type="ECO:0000313" key="4">
    <source>
        <dbReference type="EMBL" id="MDQ0166253.1"/>
    </source>
</evidence>